<keyword evidence="8" id="KW-0663">Pyridoxal phosphate</keyword>
<protein>
    <recommendedName>
        <fullName evidence="4">histidinol-phosphate transaminase</fullName>
        <ecNumber evidence="4">2.6.1.9</ecNumber>
    </recommendedName>
    <alternativeName>
        <fullName evidence="10">Imidazole acetol-phosphate transaminase</fullName>
    </alternativeName>
</protein>
<dbReference type="GO" id="GO:0030170">
    <property type="term" value="F:pyridoxal phosphate binding"/>
    <property type="evidence" value="ECO:0007669"/>
    <property type="project" value="InterPro"/>
</dbReference>
<evidence type="ECO:0000256" key="1">
    <source>
        <dbReference type="ARBA" id="ARBA00001933"/>
    </source>
</evidence>
<dbReference type="PANTHER" id="PTHR42885">
    <property type="entry name" value="HISTIDINOL-PHOSPHATE AMINOTRANSFERASE-RELATED"/>
    <property type="match status" value="1"/>
</dbReference>
<evidence type="ECO:0000256" key="8">
    <source>
        <dbReference type="ARBA" id="ARBA00022898"/>
    </source>
</evidence>
<dbReference type="InterPro" id="IPR015424">
    <property type="entry name" value="PyrdxlP-dep_Trfase"/>
</dbReference>
<reference evidence="13" key="1">
    <citation type="journal article" date="2019" name="G3 (Bethesda)">
        <title>Genome Assemblies of Two Rare Opportunistic Yeast Pathogens: Diutina rugosa (syn. Candida rugosa) and Trichomonascus ciferrii (syn. Candida ciferrii).</title>
        <authorList>
            <person name="Mixao V."/>
            <person name="Saus E."/>
            <person name="Hansen A.P."/>
            <person name="Lass-Florl C."/>
            <person name="Gabaldon T."/>
        </authorList>
    </citation>
    <scope>NUCLEOTIDE SEQUENCE</scope>
    <source>
        <strain evidence="13">CBS 4856</strain>
    </source>
</reference>
<comment type="catalytic activity">
    <reaction evidence="11">
        <text>L-histidinol phosphate + 2-oxoglutarate = 3-(imidazol-4-yl)-2-oxopropyl phosphate + L-glutamate</text>
        <dbReference type="Rhea" id="RHEA:23744"/>
        <dbReference type="ChEBI" id="CHEBI:16810"/>
        <dbReference type="ChEBI" id="CHEBI:29985"/>
        <dbReference type="ChEBI" id="CHEBI:57766"/>
        <dbReference type="ChEBI" id="CHEBI:57980"/>
        <dbReference type="EC" id="2.6.1.9"/>
    </reaction>
</comment>
<dbReference type="AlphaFoldDB" id="A0A6A1LJP1"/>
<dbReference type="HAMAP" id="MF_01023">
    <property type="entry name" value="HisC_aminotrans_2"/>
    <property type="match status" value="1"/>
</dbReference>
<proteinExistence type="inferred from homology"/>
<dbReference type="GO" id="GO:0004400">
    <property type="term" value="F:histidinol-phosphate transaminase activity"/>
    <property type="evidence" value="ECO:0007669"/>
    <property type="project" value="UniProtKB-EC"/>
</dbReference>
<accession>A0A6A1LJP1</accession>
<dbReference type="OrthoDB" id="2015537at2759"/>
<dbReference type="VEuPathDB" id="FungiDB:TRICI_006510"/>
<evidence type="ECO:0000256" key="2">
    <source>
        <dbReference type="ARBA" id="ARBA00005011"/>
    </source>
</evidence>
<keyword evidence="7" id="KW-0808">Transferase</keyword>
<dbReference type="Proteomes" id="UP000761534">
    <property type="component" value="Unassembled WGS sequence"/>
</dbReference>
<sequence length="394" mass="43486">MASFDLQKLARPNILALEPYRCARDDYKVGVLLDANENTHGPSLTEIDEYEKRQELNRYPDPHQIELKKRMCEFRNQENRDKSLTPLDPSNLFVGVGSDEAIDAIIRILCVPGKDKLLTCPPTYGMYGVSAQINDVEVVKVNLDFELGSFGIRPEAINETLANDPSIKLAYLCSPGNPTGSLLKKELIEQVLNHPTWNGVVVVDEAYIDFAREGSSFAPLATKYPNLIVMQTLSKSFGLAGARLGITFSSKEMASLLNNMKAPYNISTPSSELALRALSPEGIALMKKYVKDIVVQRERLVEELPKIPGVGAIVGGNESNFLLVQVLDKPDGKPDSDVAKELYKTLAEKKNVVIRYRGSEPGCVGCLRISVGTKGETDVLLTEIKDALKLIQYK</sequence>
<gene>
    <name evidence="13" type="ORF">TRICI_006510</name>
</gene>
<evidence type="ECO:0000313" key="14">
    <source>
        <dbReference type="Proteomes" id="UP000761534"/>
    </source>
</evidence>
<evidence type="ECO:0000256" key="3">
    <source>
        <dbReference type="ARBA" id="ARBA00008392"/>
    </source>
</evidence>
<dbReference type="Gene3D" id="3.90.1150.10">
    <property type="entry name" value="Aspartate Aminotransferase, domain 1"/>
    <property type="match status" value="1"/>
</dbReference>
<dbReference type="PROSITE" id="PS00599">
    <property type="entry name" value="AA_TRANSFER_CLASS_2"/>
    <property type="match status" value="1"/>
</dbReference>
<dbReference type="EC" id="2.6.1.9" evidence="4"/>
<comment type="caution">
    <text evidence="13">The sequence shown here is derived from an EMBL/GenBank/DDBJ whole genome shotgun (WGS) entry which is preliminary data.</text>
</comment>
<dbReference type="InterPro" id="IPR001917">
    <property type="entry name" value="Aminotrans_II_pyridoxalP_BS"/>
</dbReference>
<dbReference type="GO" id="GO:0000105">
    <property type="term" value="P:L-histidine biosynthetic process"/>
    <property type="evidence" value="ECO:0007669"/>
    <property type="project" value="UniProtKB-KW"/>
</dbReference>
<keyword evidence="5" id="KW-0032">Aminotransferase</keyword>
<comment type="pathway">
    <text evidence="2">Amino-acid biosynthesis; L-histidine biosynthesis; L-histidine from 5-phospho-alpha-D-ribose 1-diphosphate: step 7/9.</text>
</comment>
<dbReference type="Pfam" id="PF00155">
    <property type="entry name" value="Aminotran_1_2"/>
    <property type="match status" value="1"/>
</dbReference>
<evidence type="ECO:0000256" key="7">
    <source>
        <dbReference type="ARBA" id="ARBA00022679"/>
    </source>
</evidence>
<evidence type="ECO:0000259" key="12">
    <source>
        <dbReference type="Pfam" id="PF00155"/>
    </source>
</evidence>
<keyword evidence="9" id="KW-0368">Histidine biosynthesis</keyword>
<dbReference type="InterPro" id="IPR004839">
    <property type="entry name" value="Aminotransferase_I/II_large"/>
</dbReference>
<evidence type="ECO:0000256" key="4">
    <source>
        <dbReference type="ARBA" id="ARBA00012748"/>
    </source>
</evidence>
<evidence type="ECO:0000256" key="5">
    <source>
        <dbReference type="ARBA" id="ARBA00022576"/>
    </source>
</evidence>
<evidence type="ECO:0000256" key="11">
    <source>
        <dbReference type="ARBA" id="ARBA00047481"/>
    </source>
</evidence>
<dbReference type="PANTHER" id="PTHR42885:SF2">
    <property type="entry name" value="HISTIDINOL-PHOSPHATE AMINOTRANSFERASE"/>
    <property type="match status" value="1"/>
</dbReference>
<comment type="similarity">
    <text evidence="3">Belongs to the class-II pyridoxal-phosphate-dependent aminotransferase family.</text>
</comment>
<feature type="domain" description="Aminotransferase class I/classII large" evidence="12">
    <location>
        <begin position="31"/>
        <end position="384"/>
    </location>
</feature>
<dbReference type="InterPro" id="IPR015422">
    <property type="entry name" value="PyrdxlP-dep_Trfase_small"/>
</dbReference>
<evidence type="ECO:0000256" key="9">
    <source>
        <dbReference type="ARBA" id="ARBA00023102"/>
    </source>
</evidence>
<dbReference type="Gene3D" id="3.40.640.10">
    <property type="entry name" value="Type I PLP-dependent aspartate aminotransferase-like (Major domain)"/>
    <property type="match status" value="1"/>
</dbReference>
<comment type="cofactor">
    <cofactor evidence="1">
        <name>pyridoxal 5'-phosphate</name>
        <dbReference type="ChEBI" id="CHEBI:597326"/>
    </cofactor>
</comment>
<evidence type="ECO:0000256" key="6">
    <source>
        <dbReference type="ARBA" id="ARBA00022605"/>
    </source>
</evidence>
<keyword evidence="14" id="KW-1185">Reference proteome</keyword>
<name>A0A6A1LJP1_9ASCO</name>
<dbReference type="EMBL" id="SWFS01000541">
    <property type="protein sequence ID" value="KAA8898555.1"/>
    <property type="molecule type" value="Genomic_DNA"/>
</dbReference>
<keyword evidence="6" id="KW-0028">Amino-acid biosynthesis</keyword>
<evidence type="ECO:0000313" key="13">
    <source>
        <dbReference type="EMBL" id="KAA8898555.1"/>
    </source>
</evidence>
<dbReference type="NCBIfam" id="TIGR01141">
    <property type="entry name" value="hisC"/>
    <property type="match status" value="1"/>
</dbReference>
<dbReference type="CDD" id="cd00609">
    <property type="entry name" value="AAT_like"/>
    <property type="match status" value="1"/>
</dbReference>
<organism evidence="13 14">
    <name type="scientific">Trichomonascus ciferrii</name>
    <dbReference type="NCBI Taxonomy" id="44093"/>
    <lineage>
        <taxon>Eukaryota</taxon>
        <taxon>Fungi</taxon>
        <taxon>Dikarya</taxon>
        <taxon>Ascomycota</taxon>
        <taxon>Saccharomycotina</taxon>
        <taxon>Dipodascomycetes</taxon>
        <taxon>Dipodascales</taxon>
        <taxon>Trichomonascaceae</taxon>
        <taxon>Trichomonascus</taxon>
        <taxon>Trichomonascus ciferrii complex</taxon>
    </lineage>
</organism>
<evidence type="ECO:0000256" key="10">
    <source>
        <dbReference type="ARBA" id="ARBA00030262"/>
    </source>
</evidence>
<dbReference type="InterPro" id="IPR015421">
    <property type="entry name" value="PyrdxlP-dep_Trfase_major"/>
</dbReference>
<dbReference type="InterPro" id="IPR005861">
    <property type="entry name" value="HisP_aminotrans"/>
</dbReference>
<dbReference type="SUPFAM" id="SSF53383">
    <property type="entry name" value="PLP-dependent transferases"/>
    <property type="match status" value="1"/>
</dbReference>